<organism evidence="10 11">
    <name type="scientific">Mycolicibacter arupensis</name>
    <dbReference type="NCBI Taxonomy" id="342002"/>
    <lineage>
        <taxon>Bacteria</taxon>
        <taxon>Bacillati</taxon>
        <taxon>Actinomycetota</taxon>
        <taxon>Actinomycetes</taxon>
        <taxon>Mycobacteriales</taxon>
        <taxon>Mycobacteriaceae</taxon>
        <taxon>Mycolicibacter</taxon>
    </lineage>
</organism>
<name>A0A5B1MF33_9MYCO</name>
<dbReference type="SUPFAM" id="SSF48264">
    <property type="entry name" value="Cytochrome P450"/>
    <property type="match status" value="1"/>
</dbReference>
<keyword evidence="4 8" id="KW-0560">Oxidoreductase</keyword>
<dbReference type="EMBL" id="SSGD01000025">
    <property type="protein sequence ID" value="TXI58563.1"/>
    <property type="molecule type" value="Genomic_DNA"/>
</dbReference>
<keyword evidence="6 8" id="KW-0503">Monooxygenase</keyword>
<comment type="cofactor">
    <cofactor evidence="7">
        <name>heme</name>
        <dbReference type="ChEBI" id="CHEBI:30413"/>
    </cofactor>
</comment>
<dbReference type="InterPro" id="IPR017972">
    <property type="entry name" value="Cyt_P450_CS"/>
</dbReference>
<protein>
    <submittedName>
        <fullName evidence="10">Cytochrome P450</fullName>
    </submittedName>
</protein>
<dbReference type="PANTHER" id="PTHR24291:SF50">
    <property type="entry name" value="BIFUNCTIONAL ALBAFLAVENONE MONOOXYGENASE_TERPENE SYNTHASE"/>
    <property type="match status" value="1"/>
</dbReference>
<evidence type="ECO:0000313" key="10">
    <source>
        <dbReference type="EMBL" id="TXI58563.1"/>
    </source>
</evidence>
<evidence type="ECO:0000256" key="7">
    <source>
        <dbReference type="PIRSR" id="PIRSR602401-1"/>
    </source>
</evidence>
<evidence type="ECO:0000256" key="6">
    <source>
        <dbReference type="ARBA" id="ARBA00023033"/>
    </source>
</evidence>
<reference evidence="10 11" key="1">
    <citation type="submission" date="2018-09" db="EMBL/GenBank/DDBJ databases">
        <title>Metagenome Assembled Genomes from an Advanced Water Purification Facility.</title>
        <authorList>
            <person name="Stamps B.W."/>
            <person name="Spear J.R."/>
        </authorList>
    </citation>
    <scope>NUCLEOTIDE SEQUENCE [LARGE SCALE GENOMIC DNA]</scope>
    <source>
        <strain evidence="10">Bin_29_2</strain>
    </source>
</reference>
<dbReference type="Gene3D" id="1.10.630.10">
    <property type="entry name" value="Cytochrome P450"/>
    <property type="match status" value="1"/>
</dbReference>
<dbReference type="PANTHER" id="PTHR24291">
    <property type="entry name" value="CYTOCHROME P450 FAMILY 4"/>
    <property type="match status" value="1"/>
</dbReference>
<dbReference type="Proteomes" id="UP000321797">
    <property type="component" value="Unassembled WGS sequence"/>
</dbReference>
<dbReference type="CDD" id="cd11053">
    <property type="entry name" value="CYP110-like"/>
    <property type="match status" value="1"/>
</dbReference>
<keyword evidence="5 7" id="KW-0408">Iron</keyword>
<dbReference type="GO" id="GO:0004497">
    <property type="term" value="F:monooxygenase activity"/>
    <property type="evidence" value="ECO:0007669"/>
    <property type="project" value="UniProtKB-KW"/>
</dbReference>
<evidence type="ECO:0000256" key="5">
    <source>
        <dbReference type="ARBA" id="ARBA00023004"/>
    </source>
</evidence>
<dbReference type="InterPro" id="IPR036396">
    <property type="entry name" value="Cyt_P450_sf"/>
</dbReference>
<dbReference type="GO" id="GO:0020037">
    <property type="term" value="F:heme binding"/>
    <property type="evidence" value="ECO:0007669"/>
    <property type="project" value="InterPro"/>
</dbReference>
<feature type="binding site" description="axial binding residue" evidence="7">
    <location>
        <position position="394"/>
    </location>
    <ligand>
        <name>heme</name>
        <dbReference type="ChEBI" id="CHEBI:30413"/>
    </ligand>
    <ligandPart>
        <name>Fe</name>
        <dbReference type="ChEBI" id="CHEBI:18248"/>
    </ligandPart>
</feature>
<comment type="caution">
    <text evidence="10">The sequence shown here is derived from an EMBL/GenBank/DDBJ whole genome shotgun (WGS) entry which is preliminary data.</text>
</comment>
<dbReference type="InterPro" id="IPR002401">
    <property type="entry name" value="Cyt_P450_E_grp-I"/>
</dbReference>
<gene>
    <name evidence="10" type="ORF">E6Q54_05450</name>
</gene>
<dbReference type="PROSITE" id="PS00086">
    <property type="entry name" value="CYTOCHROME_P450"/>
    <property type="match status" value="1"/>
</dbReference>
<dbReference type="PRINTS" id="PR00385">
    <property type="entry name" value="P450"/>
</dbReference>
<keyword evidence="3 7" id="KW-0479">Metal-binding</keyword>
<dbReference type="Pfam" id="PF00067">
    <property type="entry name" value="p450"/>
    <property type="match status" value="1"/>
</dbReference>
<accession>A0A5B1MF33</accession>
<dbReference type="InterPro" id="IPR001128">
    <property type="entry name" value="Cyt_P450"/>
</dbReference>
<dbReference type="GO" id="GO:0016705">
    <property type="term" value="F:oxidoreductase activity, acting on paired donors, with incorporation or reduction of molecular oxygen"/>
    <property type="evidence" value="ECO:0007669"/>
    <property type="project" value="InterPro"/>
</dbReference>
<evidence type="ECO:0000256" key="9">
    <source>
        <dbReference type="SAM" id="MobiDB-lite"/>
    </source>
</evidence>
<dbReference type="PRINTS" id="PR00463">
    <property type="entry name" value="EP450I"/>
</dbReference>
<evidence type="ECO:0000256" key="2">
    <source>
        <dbReference type="ARBA" id="ARBA00022617"/>
    </source>
</evidence>
<evidence type="ECO:0000313" key="11">
    <source>
        <dbReference type="Proteomes" id="UP000321797"/>
    </source>
</evidence>
<evidence type="ECO:0000256" key="3">
    <source>
        <dbReference type="ARBA" id="ARBA00022723"/>
    </source>
</evidence>
<proteinExistence type="inferred from homology"/>
<dbReference type="InterPro" id="IPR050196">
    <property type="entry name" value="Cytochrome_P450_Monoox"/>
</dbReference>
<feature type="region of interest" description="Disordered" evidence="9">
    <location>
        <begin position="1"/>
        <end position="22"/>
    </location>
</feature>
<dbReference type="AlphaFoldDB" id="A0A5B1MF33"/>
<sequence length="448" mass="50308">MTYLATVDSDDHPTTPRSSPPSVRLPKLIQGVGFAFFRRRAMRHWAARHGQVYEINIAFFGRTVVVSEPDLVRAVCTASTEQLANVRPNLSNWFGPGSVFGFDGDRHHDRRRLLAPAFHGRSLQNYEKIIAEATLRECANWPEGKEFRTLEPMSRITLNVILRAIFGAGAADSPDLNRLRTLVPPYMRLGQVMAFVPPPPTWAGRHGPWARLDRYRQAIDRIMLTLIAQADADPELGERVDILATLLRSRHDDGTPLPRHELCDELLTFIGAGHETTAAVLGWVFERLRRHPALLADLVREADEGGGELRRATIVEVLRVRTVIDVIGRRVTAPSFDLGPWRIPQGRTVLVRIADLHANPELFPHPERFDPSRFRDTRPAAPAWLAFGGGVRRCLGADFAVAEMDVVLRTVLQHFSIQTDDCADEKSQFRGVAHCPQRGARVTVRRRG</sequence>
<evidence type="ECO:0000256" key="1">
    <source>
        <dbReference type="ARBA" id="ARBA00010617"/>
    </source>
</evidence>
<evidence type="ECO:0000256" key="4">
    <source>
        <dbReference type="ARBA" id="ARBA00023002"/>
    </source>
</evidence>
<dbReference type="GO" id="GO:0005506">
    <property type="term" value="F:iron ion binding"/>
    <property type="evidence" value="ECO:0007669"/>
    <property type="project" value="InterPro"/>
</dbReference>
<evidence type="ECO:0000256" key="8">
    <source>
        <dbReference type="RuleBase" id="RU000461"/>
    </source>
</evidence>
<comment type="similarity">
    <text evidence="1 8">Belongs to the cytochrome P450 family.</text>
</comment>
<keyword evidence="2 7" id="KW-0349">Heme</keyword>